<dbReference type="Gene3D" id="2.30.29.50">
    <property type="entry name" value="Bacterial Pleckstrin homology domain"/>
    <property type="match status" value="1"/>
</dbReference>
<dbReference type="PANTHER" id="PTHR35796:SF2">
    <property type="entry name" value="YVBH-LIKE OLIGOMERISATION REGION"/>
    <property type="match status" value="1"/>
</dbReference>
<evidence type="ECO:0000259" key="2">
    <source>
        <dbReference type="Pfam" id="PF11724"/>
    </source>
</evidence>
<keyword evidence="4" id="KW-1185">Reference proteome</keyword>
<dbReference type="InterPro" id="IPR021722">
    <property type="entry name" value="YvbH_oligomer_dom"/>
</dbReference>
<dbReference type="SUPFAM" id="SSF50729">
    <property type="entry name" value="PH domain-like"/>
    <property type="match status" value="1"/>
</dbReference>
<evidence type="ECO:0000313" key="4">
    <source>
        <dbReference type="Proteomes" id="UP001172778"/>
    </source>
</evidence>
<feature type="domain" description="YvbH-like oligomerisation" evidence="2">
    <location>
        <begin position="144"/>
        <end position="203"/>
    </location>
</feature>
<dbReference type="PANTHER" id="PTHR35796">
    <property type="entry name" value="HYPOTHETICAL CYTOSOLIC PROTEIN"/>
    <property type="match status" value="1"/>
</dbReference>
<dbReference type="Pfam" id="PF11724">
    <property type="entry name" value="YvbH_ext"/>
    <property type="match status" value="1"/>
</dbReference>
<name>A0ABT7E4T4_9NEIS</name>
<dbReference type="RefSeq" id="WP_284102778.1">
    <property type="nucleotide sequence ID" value="NZ_JARRAF010000038.1"/>
</dbReference>
<comment type="caution">
    <text evidence="3">The sequence shown here is derived from an EMBL/GenBank/DDBJ whole genome shotgun (WGS) entry which is preliminary data.</text>
</comment>
<dbReference type="InterPro" id="IPR012544">
    <property type="entry name" value="PHb"/>
</dbReference>
<organism evidence="3 4">
    <name type="scientific">Parachitinimonas caeni</name>
    <dbReference type="NCBI Taxonomy" id="3031301"/>
    <lineage>
        <taxon>Bacteria</taxon>
        <taxon>Pseudomonadati</taxon>
        <taxon>Pseudomonadota</taxon>
        <taxon>Betaproteobacteria</taxon>
        <taxon>Neisseriales</taxon>
        <taxon>Chitinibacteraceae</taxon>
        <taxon>Parachitinimonas</taxon>
    </lineage>
</organism>
<dbReference type="Pfam" id="PF08000">
    <property type="entry name" value="bPH_1"/>
    <property type="match status" value="1"/>
</dbReference>
<dbReference type="EMBL" id="JARRAF010000038">
    <property type="protein sequence ID" value="MDK2126460.1"/>
    <property type="molecule type" value="Genomic_DNA"/>
</dbReference>
<sequence length="204" mass="23276">MFGKLAADALGLSDIGSIITPDNYDKVDSDDYVMHEDQEKIFFLIKSKTDEYCFTNKALIHLDGTSAVSKKRMLHRYSYSSHPISHVLLETAGTIDMDVEIKFHMGDEKFSIDVHKKHIEELKDLYKTLLRISEMMRENEIMLNYAKASVDIASTTLGRGQVGGVPVVDAFKELNQAAFSWLTAAHQKYIVKDFGFVFERYIKH</sequence>
<feature type="domain" description="Bacterial Pleckstrin homology" evidence="1">
    <location>
        <begin position="10"/>
        <end position="132"/>
    </location>
</feature>
<accession>A0ABT7E4T4</accession>
<protein>
    <submittedName>
        <fullName evidence="3">PH domain-containing protein</fullName>
    </submittedName>
</protein>
<evidence type="ECO:0000313" key="3">
    <source>
        <dbReference type="EMBL" id="MDK2126460.1"/>
    </source>
</evidence>
<dbReference type="InterPro" id="IPR037063">
    <property type="entry name" value="PHb_sf"/>
</dbReference>
<dbReference type="Gene3D" id="1.10.287.210">
    <property type="match status" value="1"/>
</dbReference>
<evidence type="ECO:0000259" key="1">
    <source>
        <dbReference type="Pfam" id="PF08000"/>
    </source>
</evidence>
<dbReference type="Proteomes" id="UP001172778">
    <property type="component" value="Unassembled WGS sequence"/>
</dbReference>
<reference evidence="3" key="1">
    <citation type="submission" date="2023-03" db="EMBL/GenBank/DDBJ databases">
        <title>Chitinimonas shenzhenensis gen. nov., sp. nov., a novel member of family Burkholderiaceae isolated from activated sludge collected in Shen Zhen, China.</title>
        <authorList>
            <person name="Wang X."/>
        </authorList>
    </citation>
    <scope>NUCLEOTIDE SEQUENCE</scope>
    <source>
        <strain evidence="3">DQS-5</strain>
    </source>
</reference>
<proteinExistence type="predicted"/>
<gene>
    <name evidence="3" type="ORF">PZA18_20680</name>
</gene>